<dbReference type="PANTHER" id="PTHR33365">
    <property type="entry name" value="YALI0B05434P"/>
    <property type="match status" value="1"/>
</dbReference>
<dbReference type="InterPro" id="IPR021765">
    <property type="entry name" value="UstYa-like"/>
</dbReference>
<evidence type="ECO:0000256" key="1">
    <source>
        <dbReference type="ARBA" id="ARBA00004685"/>
    </source>
</evidence>
<evidence type="ECO:0008006" key="5">
    <source>
        <dbReference type="Google" id="ProtNLM"/>
    </source>
</evidence>
<evidence type="ECO:0000256" key="2">
    <source>
        <dbReference type="ARBA" id="ARBA00035112"/>
    </source>
</evidence>
<dbReference type="Proteomes" id="UP001408356">
    <property type="component" value="Unassembled WGS sequence"/>
</dbReference>
<dbReference type="EMBL" id="JARVKF010000028">
    <property type="protein sequence ID" value="KAK9424899.1"/>
    <property type="molecule type" value="Genomic_DNA"/>
</dbReference>
<comment type="similarity">
    <text evidence="2">Belongs to the ustYa family.</text>
</comment>
<organism evidence="3 4">
    <name type="scientific">Seiridium unicorne</name>
    <dbReference type="NCBI Taxonomy" id="138068"/>
    <lineage>
        <taxon>Eukaryota</taxon>
        <taxon>Fungi</taxon>
        <taxon>Dikarya</taxon>
        <taxon>Ascomycota</taxon>
        <taxon>Pezizomycotina</taxon>
        <taxon>Sordariomycetes</taxon>
        <taxon>Xylariomycetidae</taxon>
        <taxon>Amphisphaeriales</taxon>
        <taxon>Sporocadaceae</taxon>
        <taxon>Seiridium</taxon>
    </lineage>
</organism>
<keyword evidence="4" id="KW-1185">Reference proteome</keyword>
<sequence>MSNIWYSSATRRTKTIWLFVLILLVFPLIVAISLYDALDPVLAFFGKGTTTPGSVGKKLPNTGTRQMKFSEHDDYMSLSHDFDSLWADLLPPNGGFILRPDKNGVNRKHGISMFHQLHCLGMMRDAVQDMTERLAAAEKPGPHGHAEKRGSHGLHDPLAHDDHWLHCFDYLRQAILCNADATIEPPSITFQGNGIIDGMIQRECKDWNTLYNAATEHDGRP</sequence>
<protein>
    <recommendedName>
        <fullName evidence="5">Oxidase ustYa</fullName>
    </recommendedName>
</protein>
<gene>
    <name evidence="3" type="ORF">SUNI508_13352</name>
</gene>
<reference evidence="3 4" key="1">
    <citation type="journal article" date="2024" name="J. Plant Pathol.">
        <title>Sequence and assembly of the genome of Seiridium unicorne, isolate CBS 538.82, causal agent of cypress canker disease.</title>
        <authorList>
            <person name="Scali E."/>
            <person name="Rocca G.D."/>
            <person name="Danti R."/>
            <person name="Garbelotto M."/>
            <person name="Barberini S."/>
            <person name="Baroncelli R."/>
            <person name="Emiliani G."/>
        </authorList>
    </citation>
    <scope>NUCLEOTIDE SEQUENCE [LARGE SCALE GENOMIC DNA]</scope>
    <source>
        <strain evidence="3 4">BM-138-508</strain>
    </source>
</reference>
<comment type="caution">
    <text evidence="3">The sequence shown here is derived from an EMBL/GenBank/DDBJ whole genome shotgun (WGS) entry which is preliminary data.</text>
</comment>
<evidence type="ECO:0000313" key="3">
    <source>
        <dbReference type="EMBL" id="KAK9424899.1"/>
    </source>
</evidence>
<dbReference type="PANTHER" id="PTHR33365:SF4">
    <property type="entry name" value="CYCLOCHLOROTINE BIOSYNTHESIS PROTEIN O"/>
    <property type="match status" value="1"/>
</dbReference>
<accession>A0ABR2VDH8</accession>
<comment type="pathway">
    <text evidence="1">Mycotoxin biosynthesis.</text>
</comment>
<name>A0ABR2VDH8_9PEZI</name>
<evidence type="ECO:0000313" key="4">
    <source>
        <dbReference type="Proteomes" id="UP001408356"/>
    </source>
</evidence>
<proteinExistence type="inferred from homology"/>
<dbReference type="Pfam" id="PF11807">
    <property type="entry name" value="UstYa"/>
    <property type="match status" value="1"/>
</dbReference>